<evidence type="ECO:0000313" key="2">
    <source>
        <dbReference type="EMBL" id="THH04954.1"/>
    </source>
</evidence>
<name>A0A4S4L170_9AGAM</name>
<sequence>MNQRSRRRHQQILLSRLKRLCSLGLSEDDYVDVDPQDILKTWPKFFDQVIEWLNHRILPSLHYSPNELTLGLVVNTSKSLTNPIDAPPSIVDIEYQLSYTEQQRLDRYAFTVEHAHKRKAAFDRRVISAAPGEVTFTRYDLVQIYKNALDFTLSTASPIITASFPNPTPNAPAPQNQALIPDDELTNPNDFEAGDDSEEDTDEMPSSEVPLPMPPLPLPIPIPTPSLSPPMNTRSSRTH</sequence>
<feature type="compositionally biased region" description="Acidic residues" evidence="1">
    <location>
        <begin position="192"/>
        <end position="205"/>
    </location>
</feature>
<accession>A0A4S4L170</accession>
<feature type="region of interest" description="Disordered" evidence="1">
    <location>
        <begin position="164"/>
        <end position="239"/>
    </location>
</feature>
<dbReference type="Proteomes" id="UP000310158">
    <property type="component" value="Unassembled WGS sequence"/>
</dbReference>
<dbReference type="OrthoDB" id="3237746at2759"/>
<dbReference type="AlphaFoldDB" id="A0A4S4L170"/>
<keyword evidence="3" id="KW-1185">Reference proteome</keyword>
<organism evidence="2 3">
    <name type="scientific">Bondarzewia mesenterica</name>
    <dbReference type="NCBI Taxonomy" id="1095465"/>
    <lineage>
        <taxon>Eukaryota</taxon>
        <taxon>Fungi</taxon>
        <taxon>Dikarya</taxon>
        <taxon>Basidiomycota</taxon>
        <taxon>Agaricomycotina</taxon>
        <taxon>Agaricomycetes</taxon>
        <taxon>Russulales</taxon>
        <taxon>Bondarzewiaceae</taxon>
        <taxon>Bondarzewia</taxon>
    </lineage>
</organism>
<proteinExistence type="predicted"/>
<dbReference type="EMBL" id="SGPL01001074">
    <property type="protein sequence ID" value="THH04954.1"/>
    <property type="molecule type" value="Genomic_DNA"/>
</dbReference>
<comment type="caution">
    <text evidence="2">The sequence shown here is derived from an EMBL/GenBank/DDBJ whole genome shotgun (WGS) entry which is preliminary data.</text>
</comment>
<reference evidence="2 3" key="1">
    <citation type="submission" date="2019-02" db="EMBL/GenBank/DDBJ databases">
        <title>Genome sequencing of the rare red list fungi Bondarzewia mesenterica.</title>
        <authorList>
            <person name="Buettner E."/>
            <person name="Kellner H."/>
        </authorList>
    </citation>
    <scope>NUCLEOTIDE SEQUENCE [LARGE SCALE GENOMIC DNA]</scope>
    <source>
        <strain evidence="2 3">DSM 108281</strain>
    </source>
</reference>
<evidence type="ECO:0000256" key="1">
    <source>
        <dbReference type="SAM" id="MobiDB-lite"/>
    </source>
</evidence>
<gene>
    <name evidence="2" type="ORF">EW146_g10037</name>
</gene>
<protein>
    <submittedName>
        <fullName evidence="2">Uncharacterized protein</fullName>
    </submittedName>
</protein>
<evidence type="ECO:0000313" key="3">
    <source>
        <dbReference type="Proteomes" id="UP000310158"/>
    </source>
</evidence>
<feature type="compositionally biased region" description="Pro residues" evidence="1">
    <location>
        <begin position="211"/>
        <end position="228"/>
    </location>
</feature>